<dbReference type="AlphaFoldDB" id="A0A068RTB6"/>
<keyword evidence="4 5" id="KW-0408">Iron</keyword>
<dbReference type="GO" id="GO:0016705">
    <property type="term" value="F:oxidoreductase activity, acting on paired donors, with incorporation or reduction of molecular oxygen"/>
    <property type="evidence" value="ECO:0007669"/>
    <property type="project" value="InterPro"/>
</dbReference>
<dbReference type="GO" id="GO:0004497">
    <property type="term" value="F:monooxygenase activity"/>
    <property type="evidence" value="ECO:0007669"/>
    <property type="project" value="UniProtKB-KW"/>
</dbReference>
<gene>
    <name evidence="7" type="ORF">LCOR_04637.1</name>
</gene>
<evidence type="ECO:0000313" key="7">
    <source>
        <dbReference type="EMBL" id="CDH53264.1"/>
    </source>
</evidence>
<dbReference type="Pfam" id="PF00067">
    <property type="entry name" value="p450"/>
    <property type="match status" value="1"/>
</dbReference>
<dbReference type="Proteomes" id="UP000027586">
    <property type="component" value="Unassembled WGS sequence"/>
</dbReference>
<dbReference type="InterPro" id="IPR036396">
    <property type="entry name" value="Cyt_P450_sf"/>
</dbReference>
<dbReference type="VEuPathDB" id="FungiDB:LCOR_04637.1"/>
<comment type="similarity">
    <text evidence="2 6">Belongs to the cytochrome P450 family.</text>
</comment>
<reference evidence="7" key="1">
    <citation type="submission" date="2013-08" db="EMBL/GenBank/DDBJ databases">
        <title>Gene expansion shapes genome architecture in the human pathogen Lichtheimia corymbifera: an evolutionary genomics analysis in the ancient terrestrial Mucorales (Mucoromycotina).</title>
        <authorList>
            <person name="Schwartze V.U."/>
            <person name="Winter S."/>
            <person name="Shelest E."/>
            <person name="Marcet-Houben M."/>
            <person name="Horn F."/>
            <person name="Wehner S."/>
            <person name="Hoffmann K."/>
            <person name="Riege K."/>
            <person name="Sammeth M."/>
            <person name="Nowrousian M."/>
            <person name="Valiante V."/>
            <person name="Linde J."/>
            <person name="Jacobsen I.D."/>
            <person name="Marz M."/>
            <person name="Brakhage A.A."/>
            <person name="Gabaldon T."/>
            <person name="Bocker S."/>
            <person name="Voigt K."/>
        </authorList>
    </citation>
    <scope>NUCLEOTIDE SEQUENCE [LARGE SCALE GENOMIC DNA]</scope>
    <source>
        <strain evidence="7">FSU 9682</strain>
    </source>
</reference>
<organism evidence="7 8">
    <name type="scientific">Lichtheimia corymbifera JMRC:FSU:9682</name>
    <dbReference type="NCBI Taxonomy" id="1263082"/>
    <lineage>
        <taxon>Eukaryota</taxon>
        <taxon>Fungi</taxon>
        <taxon>Fungi incertae sedis</taxon>
        <taxon>Mucoromycota</taxon>
        <taxon>Mucoromycotina</taxon>
        <taxon>Mucoromycetes</taxon>
        <taxon>Mucorales</taxon>
        <taxon>Lichtheimiaceae</taxon>
        <taxon>Lichtheimia</taxon>
    </lineage>
</organism>
<dbReference type="SUPFAM" id="SSF48264">
    <property type="entry name" value="Cytochrome P450"/>
    <property type="match status" value="1"/>
</dbReference>
<name>A0A068RTB6_9FUNG</name>
<dbReference type="InterPro" id="IPR017972">
    <property type="entry name" value="Cyt_P450_CS"/>
</dbReference>
<accession>A0A068RTB6</accession>
<dbReference type="CDD" id="cd11041">
    <property type="entry name" value="CYP503A1-like"/>
    <property type="match status" value="1"/>
</dbReference>
<dbReference type="STRING" id="1263082.A0A068RTB6"/>
<dbReference type="EMBL" id="CBTN010000016">
    <property type="protein sequence ID" value="CDH53264.1"/>
    <property type="molecule type" value="Genomic_DNA"/>
</dbReference>
<evidence type="ECO:0000313" key="8">
    <source>
        <dbReference type="Proteomes" id="UP000027586"/>
    </source>
</evidence>
<evidence type="ECO:0000256" key="3">
    <source>
        <dbReference type="ARBA" id="ARBA00022723"/>
    </source>
</evidence>
<keyword evidence="8" id="KW-1185">Reference proteome</keyword>
<keyword evidence="5 6" id="KW-0349">Heme</keyword>
<dbReference type="PANTHER" id="PTHR46206">
    <property type="entry name" value="CYTOCHROME P450"/>
    <property type="match status" value="1"/>
</dbReference>
<keyword evidence="6" id="KW-0560">Oxidoreductase</keyword>
<comment type="cofactor">
    <cofactor evidence="1 5">
        <name>heme</name>
        <dbReference type="ChEBI" id="CHEBI:30413"/>
    </cofactor>
</comment>
<evidence type="ECO:0000256" key="1">
    <source>
        <dbReference type="ARBA" id="ARBA00001971"/>
    </source>
</evidence>
<evidence type="ECO:0000256" key="6">
    <source>
        <dbReference type="RuleBase" id="RU000461"/>
    </source>
</evidence>
<dbReference type="OrthoDB" id="1844152at2759"/>
<dbReference type="InterPro" id="IPR002403">
    <property type="entry name" value="Cyt_P450_E_grp-IV"/>
</dbReference>
<keyword evidence="3 5" id="KW-0479">Metal-binding</keyword>
<comment type="caution">
    <text evidence="7">The sequence shown here is derived from an EMBL/GenBank/DDBJ whole genome shotgun (WGS) entry which is preliminary data.</text>
</comment>
<sequence>MTTNNIIEKGQSFLAYSATLILSQLQLLRSSTDKRQQTAITAAATIVGTWTLYRLLFSKRRRQIENIVPLASGSLPIVGHALAINRDPQKFLAECREKYGTAFRLNLAGRETFVLTGRLIPELLFASRKQFSFTEGVEVVVPTQRVLHLSYDHKHKEEEISPRDKHPIVFPVKQNFKPEQISVFSERIQKAFLGMLNEKLALKPGEKRTLATWDFLSEAISRISCLCFAGSRVGTNKDLVLAMASFTQNIIKAGMLLTILPDVIADTVVRRLFSVEQQLDLLMELIVPELEKILSGELPDDEPTFVSMVLKLPKADGSYRSPRDAAFYFKEIALASIHTTSHFTTFALHELACRPQLVAELREMISKVGPERTPENVSEIPLLDSFLREVLRHDIDYLGLHHKALKDVVLSTGQVIPEGSLVVAALEDAHVYPMDPPPAGMKPLNEFDPYRFLNMKEDKWSSTIGNDLISFGLGGHACPGRYFAVNEIKYVLAELIMRYNVSTASGKRAKDFPVMGMVKFPPREPLIFEGI</sequence>
<proteinExistence type="inferred from homology"/>
<dbReference type="GO" id="GO:0020037">
    <property type="term" value="F:heme binding"/>
    <property type="evidence" value="ECO:0007669"/>
    <property type="project" value="InterPro"/>
</dbReference>
<keyword evidence="6" id="KW-0503">Monooxygenase</keyword>
<evidence type="ECO:0000256" key="4">
    <source>
        <dbReference type="ARBA" id="ARBA00023004"/>
    </source>
</evidence>
<dbReference type="PROSITE" id="PS00086">
    <property type="entry name" value="CYTOCHROME_P450"/>
    <property type="match status" value="1"/>
</dbReference>
<dbReference type="Gene3D" id="1.10.630.10">
    <property type="entry name" value="Cytochrome P450"/>
    <property type="match status" value="1"/>
</dbReference>
<feature type="binding site" description="axial binding residue" evidence="5">
    <location>
        <position position="478"/>
    </location>
    <ligand>
        <name>heme</name>
        <dbReference type="ChEBI" id="CHEBI:30413"/>
    </ligand>
    <ligandPart>
        <name>Fe</name>
        <dbReference type="ChEBI" id="CHEBI:18248"/>
    </ligandPart>
</feature>
<dbReference type="GO" id="GO:0005506">
    <property type="term" value="F:iron ion binding"/>
    <property type="evidence" value="ECO:0007669"/>
    <property type="project" value="InterPro"/>
</dbReference>
<evidence type="ECO:0000256" key="5">
    <source>
        <dbReference type="PIRSR" id="PIRSR602403-1"/>
    </source>
</evidence>
<dbReference type="InterPro" id="IPR001128">
    <property type="entry name" value="Cyt_P450"/>
</dbReference>
<protein>
    <submittedName>
        <fullName evidence="7">Cytochrome p450</fullName>
    </submittedName>
</protein>
<evidence type="ECO:0000256" key="2">
    <source>
        <dbReference type="ARBA" id="ARBA00010617"/>
    </source>
</evidence>
<dbReference type="PRINTS" id="PR00465">
    <property type="entry name" value="EP450IV"/>
</dbReference>